<dbReference type="AlphaFoldDB" id="A0A348B4M7"/>
<keyword evidence="1" id="KW-0472">Membrane</keyword>
<keyword evidence="1" id="KW-1133">Transmembrane helix</keyword>
<feature type="transmembrane region" description="Helical" evidence="1">
    <location>
        <begin position="232"/>
        <end position="252"/>
    </location>
</feature>
<evidence type="ECO:0000256" key="1">
    <source>
        <dbReference type="SAM" id="Phobius"/>
    </source>
</evidence>
<gene>
    <name evidence="2" type="ORF">HS1genome_1518</name>
</gene>
<organism evidence="2 3">
    <name type="scientific">Sulfodiicoccus acidiphilus</name>
    <dbReference type="NCBI Taxonomy" id="1670455"/>
    <lineage>
        <taxon>Archaea</taxon>
        <taxon>Thermoproteota</taxon>
        <taxon>Thermoprotei</taxon>
        <taxon>Sulfolobales</taxon>
        <taxon>Sulfolobaceae</taxon>
        <taxon>Sulfodiicoccus</taxon>
    </lineage>
</organism>
<feature type="transmembrane region" description="Helical" evidence="1">
    <location>
        <begin position="186"/>
        <end position="211"/>
    </location>
</feature>
<feature type="transmembrane region" description="Helical" evidence="1">
    <location>
        <begin position="7"/>
        <end position="33"/>
    </location>
</feature>
<dbReference type="Pfam" id="PF04307">
    <property type="entry name" value="YdjM"/>
    <property type="match status" value="1"/>
</dbReference>
<reference evidence="3" key="1">
    <citation type="submission" date="2018-04" db="EMBL/GenBank/DDBJ databases">
        <title>Complete genome sequence of Sulfodiicoccus acidiphilus strain HS-1.</title>
        <authorList>
            <person name="Sakai H.D."/>
            <person name="Kurosawa N."/>
        </authorList>
    </citation>
    <scope>NUCLEOTIDE SEQUENCE [LARGE SCALE GENOMIC DNA]</scope>
    <source>
        <strain evidence="3">HS-1</strain>
    </source>
</reference>
<proteinExistence type="predicted"/>
<dbReference type="KEGG" id="sacd:HS1genome_1518"/>
<keyword evidence="3" id="KW-1185">Reference proteome</keyword>
<sequence length="288" mass="32121">MNLNTHILFAVSLGMVLTHHVELAVLIGIGAALPDLDREYVFTTRKLFSKFQLHRALLHNVFFVAGLYLINPWLALGAACHIGLDLLTSPTDRGVEPFFPLTRLVTGVYLTLEGEVVNRRGLSWYLEDPVTLVQETADPGLRESGVVPWLRVYGPFRNSRLMDWGVFYSSLVFVALYTQVRLDYGFLGWLLRFLGNAFLGHPLIVGGLVLFYLTGEVWRRKLQFSGSHRREVLASILVSVASLSIGIVSVRMGGVVDWSLVGMVSLALLIGMSIAYVHVRLRNGRVVL</sequence>
<evidence type="ECO:0000313" key="2">
    <source>
        <dbReference type="EMBL" id="BBD73129.1"/>
    </source>
</evidence>
<dbReference type="InterPro" id="IPR007404">
    <property type="entry name" value="YdjM-like"/>
</dbReference>
<feature type="transmembrane region" description="Helical" evidence="1">
    <location>
        <begin position="161"/>
        <end position="180"/>
    </location>
</feature>
<dbReference type="Proteomes" id="UP000276741">
    <property type="component" value="Chromosome"/>
</dbReference>
<dbReference type="EMBL" id="AP018553">
    <property type="protein sequence ID" value="BBD73129.1"/>
    <property type="molecule type" value="Genomic_DNA"/>
</dbReference>
<name>A0A348B4M7_9CREN</name>
<keyword evidence="1" id="KW-0812">Transmembrane</keyword>
<evidence type="ECO:0000313" key="3">
    <source>
        <dbReference type="Proteomes" id="UP000276741"/>
    </source>
</evidence>
<dbReference type="OrthoDB" id="41750at2157"/>
<protein>
    <submittedName>
        <fullName evidence="2">Uncharacterized protein</fullName>
    </submittedName>
</protein>
<accession>A0A348B4M7</accession>
<feature type="transmembrane region" description="Helical" evidence="1">
    <location>
        <begin position="258"/>
        <end position="279"/>
    </location>
</feature>